<evidence type="ECO:0000256" key="7">
    <source>
        <dbReference type="ARBA" id="ARBA00023136"/>
    </source>
</evidence>
<keyword evidence="4" id="KW-0808">Transferase</keyword>
<gene>
    <name evidence="9" type="ORF">A2973_01800</name>
</gene>
<reference evidence="9 10" key="1">
    <citation type="journal article" date="2016" name="Nat. Commun.">
        <title>Thousands of microbial genomes shed light on interconnected biogeochemical processes in an aquifer system.</title>
        <authorList>
            <person name="Anantharaman K."/>
            <person name="Brown C.T."/>
            <person name="Hug L.A."/>
            <person name="Sharon I."/>
            <person name="Castelle C.J."/>
            <person name="Probst A.J."/>
            <person name="Thomas B.C."/>
            <person name="Singh A."/>
            <person name="Wilkins M.J."/>
            <person name="Karaoz U."/>
            <person name="Brodie E.L."/>
            <person name="Williams K.H."/>
            <person name="Hubbard S.S."/>
            <person name="Banfield J.F."/>
        </authorList>
    </citation>
    <scope>NUCLEOTIDE SEQUENCE [LARGE SCALE GENOMIC DNA]</scope>
</reference>
<dbReference type="PANTHER" id="PTHR33908:SF11">
    <property type="entry name" value="MEMBRANE PROTEIN"/>
    <property type="match status" value="1"/>
</dbReference>
<dbReference type="GO" id="GO:0005886">
    <property type="term" value="C:plasma membrane"/>
    <property type="evidence" value="ECO:0007669"/>
    <property type="project" value="UniProtKB-SubCell"/>
</dbReference>
<evidence type="ECO:0000256" key="6">
    <source>
        <dbReference type="ARBA" id="ARBA00022989"/>
    </source>
</evidence>
<feature type="transmembrane region" description="Helical" evidence="8">
    <location>
        <begin position="136"/>
        <end position="154"/>
    </location>
</feature>
<keyword evidence="6 8" id="KW-1133">Transmembrane helix</keyword>
<dbReference type="EMBL" id="MFJZ01000004">
    <property type="protein sequence ID" value="OGG30763.1"/>
    <property type="molecule type" value="Genomic_DNA"/>
</dbReference>
<feature type="transmembrane region" description="Helical" evidence="8">
    <location>
        <begin position="296"/>
        <end position="318"/>
    </location>
</feature>
<comment type="caution">
    <text evidence="9">The sequence shown here is derived from an EMBL/GenBank/DDBJ whole genome shotgun (WGS) entry which is preliminary data.</text>
</comment>
<comment type="subcellular location">
    <subcellularLocation>
        <location evidence="1">Cell membrane</location>
        <topology evidence="1">Multi-pass membrane protein</topology>
    </subcellularLocation>
</comment>
<feature type="transmembrane region" description="Helical" evidence="8">
    <location>
        <begin position="166"/>
        <end position="196"/>
    </location>
</feature>
<evidence type="ECO:0000256" key="8">
    <source>
        <dbReference type="SAM" id="Phobius"/>
    </source>
</evidence>
<name>A0A1F6B1T3_9BACT</name>
<protein>
    <recommendedName>
        <fullName evidence="11">Glycosyltransferase RgtA/B/C/D-like domain-containing protein</fullName>
    </recommendedName>
</protein>
<evidence type="ECO:0008006" key="11">
    <source>
        <dbReference type="Google" id="ProtNLM"/>
    </source>
</evidence>
<feature type="transmembrane region" description="Helical" evidence="8">
    <location>
        <begin position="202"/>
        <end position="222"/>
    </location>
</feature>
<keyword evidence="7 8" id="KW-0472">Membrane</keyword>
<dbReference type="PANTHER" id="PTHR33908">
    <property type="entry name" value="MANNOSYLTRANSFERASE YKCB-RELATED"/>
    <property type="match status" value="1"/>
</dbReference>
<dbReference type="STRING" id="1798396.A2973_01800"/>
<dbReference type="GO" id="GO:0016763">
    <property type="term" value="F:pentosyltransferase activity"/>
    <property type="evidence" value="ECO:0007669"/>
    <property type="project" value="TreeGrafter"/>
</dbReference>
<evidence type="ECO:0000313" key="10">
    <source>
        <dbReference type="Proteomes" id="UP000176409"/>
    </source>
</evidence>
<dbReference type="AlphaFoldDB" id="A0A1F6B1T3"/>
<feature type="transmembrane region" description="Helical" evidence="8">
    <location>
        <begin position="80"/>
        <end position="101"/>
    </location>
</feature>
<dbReference type="InterPro" id="IPR050297">
    <property type="entry name" value="LipidA_mod_glycosyltrf_83"/>
</dbReference>
<dbReference type="GO" id="GO:0009103">
    <property type="term" value="P:lipopolysaccharide biosynthetic process"/>
    <property type="evidence" value="ECO:0007669"/>
    <property type="project" value="UniProtKB-ARBA"/>
</dbReference>
<organism evidence="9 10">
    <name type="scientific">Candidatus Gottesmanbacteria bacterium RIFCSPLOWO2_01_FULL_49_10</name>
    <dbReference type="NCBI Taxonomy" id="1798396"/>
    <lineage>
        <taxon>Bacteria</taxon>
        <taxon>Candidatus Gottesmaniibacteriota</taxon>
    </lineage>
</organism>
<feature type="transmembrane region" description="Helical" evidence="8">
    <location>
        <begin position="113"/>
        <end position="130"/>
    </location>
</feature>
<dbReference type="Proteomes" id="UP000176409">
    <property type="component" value="Unassembled WGS sequence"/>
</dbReference>
<sequence length="612" mass="68652">MSLRKIASDVILLGTITLLVLGHLHTSFVRAFDPDEFAYLHWAYLISIGKIPYRDFFLYITPAFQWFLGPLFLFPPSDSLLIIARILELFVYLGTAILVYLVAKLTIGTKPDYEGALLSVAVFLAFPMVFDKTIDIRPDMLMVFFFLYALLITLKTNGRTRTKGSALLVGMMLGTSLFILPKLLFAVPAVFFLFVSSRPRPSLGWIVLGLGVPFVLFLLYLVRNTITLQAINAILYDSVAVNSGKIPFSPWLALSPFPLVYVASSGPSIPWLVNIGIWISAALGFLMLFKTHRQIAIFLSLYIGGSILFLFLFPAPYIQYFLPLTPFVSILAALVISRVTCWLWQRGETKFLKIASRAQQQDPIHTLPQKAPHIEAMQDERAADRKNFRLAALVSTHGITCIVLLVSFLIQYRERVSIGASNSEQLHVIRDVLAATRPDETIYDMVGSFVFRPDGYYICCHPYGQFINGLASRPALERGLAESLTQRQTKFLVMDRVGFVFWQTPEPDLTFLLTHYVPSGYNKIYVAGVLLRCQSGNCIQYTLHDRPASSGRTNSFDIHIPETYRVTTVPTDATAIIDGVTVHSGERLSLAAGLHRFSPSPAMTELRIRLDR</sequence>
<keyword evidence="2" id="KW-1003">Cell membrane</keyword>
<feature type="transmembrane region" description="Helical" evidence="8">
    <location>
        <begin position="269"/>
        <end position="289"/>
    </location>
</feature>
<evidence type="ECO:0000256" key="3">
    <source>
        <dbReference type="ARBA" id="ARBA00022676"/>
    </source>
</evidence>
<evidence type="ECO:0000256" key="1">
    <source>
        <dbReference type="ARBA" id="ARBA00004651"/>
    </source>
</evidence>
<evidence type="ECO:0000256" key="2">
    <source>
        <dbReference type="ARBA" id="ARBA00022475"/>
    </source>
</evidence>
<keyword evidence="5 8" id="KW-0812">Transmembrane</keyword>
<evidence type="ECO:0000256" key="5">
    <source>
        <dbReference type="ARBA" id="ARBA00022692"/>
    </source>
</evidence>
<proteinExistence type="predicted"/>
<keyword evidence="3" id="KW-0328">Glycosyltransferase</keyword>
<accession>A0A1F6B1T3</accession>
<evidence type="ECO:0000256" key="4">
    <source>
        <dbReference type="ARBA" id="ARBA00022679"/>
    </source>
</evidence>
<feature type="transmembrane region" description="Helical" evidence="8">
    <location>
        <begin position="390"/>
        <end position="410"/>
    </location>
</feature>
<feature type="transmembrane region" description="Helical" evidence="8">
    <location>
        <begin position="324"/>
        <end position="344"/>
    </location>
</feature>
<feature type="transmembrane region" description="Helical" evidence="8">
    <location>
        <begin position="234"/>
        <end position="254"/>
    </location>
</feature>
<evidence type="ECO:0000313" key="9">
    <source>
        <dbReference type="EMBL" id="OGG30763.1"/>
    </source>
</evidence>